<dbReference type="SUPFAM" id="SSF51569">
    <property type="entry name" value="Aldolase"/>
    <property type="match status" value="1"/>
</dbReference>
<dbReference type="InterPro" id="IPR000887">
    <property type="entry name" value="Aldlse_KDPG_KHG"/>
</dbReference>
<keyword evidence="5" id="KW-0119">Carbohydrate metabolism</keyword>
<dbReference type="Gene3D" id="3.20.20.70">
    <property type="entry name" value="Aldolase class I"/>
    <property type="match status" value="1"/>
</dbReference>
<evidence type="ECO:0000313" key="7">
    <source>
        <dbReference type="Proteomes" id="UP000431401"/>
    </source>
</evidence>
<proteinExistence type="inferred from homology"/>
<dbReference type="EMBL" id="WEGI01000015">
    <property type="protein sequence ID" value="MQY30867.1"/>
    <property type="molecule type" value="Genomic_DNA"/>
</dbReference>
<keyword evidence="7" id="KW-1185">Reference proteome</keyword>
<comment type="subunit">
    <text evidence="3">Homotrimer.</text>
</comment>
<comment type="caution">
    <text evidence="6">The sequence shown here is derived from an EMBL/GenBank/DDBJ whole genome shotgun (WGS) entry which is preliminary data.</text>
</comment>
<protein>
    <recommendedName>
        <fullName evidence="8">2-dehydro-3-deoxyphosphogluconate aldolase</fullName>
    </recommendedName>
</protein>
<dbReference type="NCBIfam" id="TIGR01182">
    <property type="entry name" value="eda"/>
    <property type="match status" value="1"/>
</dbReference>
<evidence type="ECO:0000313" key="6">
    <source>
        <dbReference type="EMBL" id="MQY30867.1"/>
    </source>
</evidence>
<sequence length="221" mass="22101">MTTAVEVFRADRALTVVRAPHIPDPRALADTLAGAGIRAVELTFTTPGVVEALRAAAGSAIAVLGAGTVLTAEQAEAAVAAGARFLVTPGLRPEVAKVAARHDVPVVMGALTPSEVLQALDLGAAAVKIFPARLFGPGYLADLRGPFPDVPLIPSGGVDTGNAAEFLTHGAIAVSAGTGVVPPAAVAAARWNEIAARAADFVRALGPAQAAPRISSTASEV</sequence>
<dbReference type="PANTHER" id="PTHR30246">
    <property type="entry name" value="2-KETO-3-DEOXY-6-PHOSPHOGLUCONATE ALDOLASE"/>
    <property type="match status" value="1"/>
</dbReference>
<accession>A0A7K0DZA9</accession>
<dbReference type="AlphaFoldDB" id="A0A7K0DZA9"/>
<evidence type="ECO:0000256" key="1">
    <source>
        <dbReference type="ARBA" id="ARBA00004761"/>
    </source>
</evidence>
<gene>
    <name evidence="6" type="ORF">NRB56_64710</name>
</gene>
<dbReference type="OrthoDB" id="9805177at2"/>
<comment type="similarity">
    <text evidence="2">Belongs to the KHG/KDPG aldolase family.</text>
</comment>
<comment type="pathway">
    <text evidence="1">Carbohydrate acid metabolism.</text>
</comment>
<dbReference type="GO" id="GO:0016829">
    <property type="term" value="F:lyase activity"/>
    <property type="evidence" value="ECO:0007669"/>
    <property type="project" value="UniProtKB-KW"/>
</dbReference>
<keyword evidence="4" id="KW-0456">Lyase</keyword>
<dbReference type="CDD" id="cd00452">
    <property type="entry name" value="KDPG_aldolase"/>
    <property type="match status" value="1"/>
</dbReference>
<evidence type="ECO:0008006" key="8">
    <source>
        <dbReference type="Google" id="ProtNLM"/>
    </source>
</evidence>
<dbReference type="PANTHER" id="PTHR30246:SF1">
    <property type="entry name" value="2-DEHYDRO-3-DEOXY-6-PHOSPHOGALACTONATE ALDOLASE-RELATED"/>
    <property type="match status" value="1"/>
</dbReference>
<evidence type="ECO:0000256" key="2">
    <source>
        <dbReference type="ARBA" id="ARBA00006906"/>
    </source>
</evidence>
<organism evidence="6 7">
    <name type="scientific">Nocardia aurantia</name>
    <dbReference type="NCBI Taxonomy" id="2585199"/>
    <lineage>
        <taxon>Bacteria</taxon>
        <taxon>Bacillati</taxon>
        <taxon>Actinomycetota</taxon>
        <taxon>Actinomycetes</taxon>
        <taxon>Mycobacteriales</taxon>
        <taxon>Nocardiaceae</taxon>
        <taxon>Nocardia</taxon>
    </lineage>
</organism>
<evidence type="ECO:0000256" key="5">
    <source>
        <dbReference type="ARBA" id="ARBA00023277"/>
    </source>
</evidence>
<evidence type="ECO:0000256" key="3">
    <source>
        <dbReference type="ARBA" id="ARBA00011233"/>
    </source>
</evidence>
<dbReference type="InterPro" id="IPR013785">
    <property type="entry name" value="Aldolase_TIM"/>
</dbReference>
<dbReference type="Proteomes" id="UP000431401">
    <property type="component" value="Unassembled WGS sequence"/>
</dbReference>
<name>A0A7K0DZA9_9NOCA</name>
<dbReference type="RefSeq" id="WP_153348120.1">
    <property type="nucleotide sequence ID" value="NZ_WEGI01000015.1"/>
</dbReference>
<evidence type="ECO:0000256" key="4">
    <source>
        <dbReference type="ARBA" id="ARBA00023239"/>
    </source>
</evidence>
<reference evidence="6 7" key="1">
    <citation type="submission" date="2019-10" db="EMBL/GenBank/DDBJ databases">
        <title>Nocardia macrotermitis sp. nov. and Nocardia aurantia sp. nov., isolated from the gut of fungus growing-termite Macrotermes natalensis.</title>
        <authorList>
            <person name="Benndorf R."/>
            <person name="Schwitalla J."/>
            <person name="Martin K."/>
            <person name="De Beer W."/>
            <person name="Kaster A.-K."/>
            <person name="Vollmers J."/>
            <person name="Poulsen M."/>
            <person name="Beemelmanns C."/>
        </authorList>
    </citation>
    <scope>NUCLEOTIDE SEQUENCE [LARGE SCALE GENOMIC DNA]</scope>
    <source>
        <strain evidence="6 7">RB56</strain>
    </source>
</reference>
<dbReference type="Pfam" id="PF01081">
    <property type="entry name" value="Aldolase"/>
    <property type="match status" value="1"/>
</dbReference>